<comment type="caution">
    <text evidence="2">The sequence shown here is derived from an EMBL/GenBank/DDBJ whole genome shotgun (WGS) entry which is preliminary data.</text>
</comment>
<evidence type="ECO:0000256" key="1">
    <source>
        <dbReference type="ARBA" id="ARBA00023121"/>
    </source>
</evidence>
<dbReference type="SUPFAM" id="SSF82549">
    <property type="entry name" value="DAK1/DegV-like"/>
    <property type="match status" value="1"/>
</dbReference>
<dbReference type="GO" id="GO:0008289">
    <property type="term" value="F:lipid binding"/>
    <property type="evidence" value="ECO:0007669"/>
    <property type="project" value="UniProtKB-KW"/>
</dbReference>
<sequence>MPKICVITDTDSSLPEEMAAAYHILQVPISIHLDDELSGTDHTINNAALFRKIDAVGKLPTTAAPNPAIFVDYFEKVFREEKPDTLVYFAISGEMSATIKSAQTAAEELNELDIRVIDSNTLSMAQGYMVLAAAEAAENGASVEAVIQAAEKVRERTYLYGALSTLKYLSMSGRVSHIAAGMAGMLAIKPILSVQNGKLAMLEKVRTSSKSWQRMIELAEADVDGHLIEKVSILHVNNIAGAQAFEKLLRERLDCPAFIPMVDINPGLSVHTGAGLVGICLVVDK</sequence>
<dbReference type="Gene3D" id="3.40.50.10170">
    <property type="match status" value="1"/>
</dbReference>
<dbReference type="AlphaFoldDB" id="A0A347ZQD9"/>
<dbReference type="NCBIfam" id="TIGR00762">
    <property type="entry name" value="DegV"/>
    <property type="match status" value="1"/>
</dbReference>
<keyword evidence="3" id="KW-1185">Reference proteome</keyword>
<proteinExistence type="predicted"/>
<dbReference type="Pfam" id="PF02645">
    <property type="entry name" value="DegV"/>
    <property type="match status" value="1"/>
</dbReference>
<gene>
    <name evidence="2" type="ORF">DFR64_2581</name>
</gene>
<accession>A0A347ZQD9</accession>
<protein>
    <submittedName>
        <fullName evidence="2">DegV family protein with EDD domain</fullName>
    </submittedName>
</protein>
<dbReference type="OrthoDB" id="9781230at2"/>
<evidence type="ECO:0000313" key="3">
    <source>
        <dbReference type="Proteomes" id="UP000256388"/>
    </source>
</evidence>
<organism evidence="2 3">
    <name type="scientific">Pelolinea submarina</name>
    <dbReference type="NCBI Taxonomy" id="913107"/>
    <lineage>
        <taxon>Bacteria</taxon>
        <taxon>Bacillati</taxon>
        <taxon>Chloroflexota</taxon>
        <taxon>Anaerolineae</taxon>
        <taxon>Anaerolineales</taxon>
        <taxon>Anaerolineaceae</taxon>
        <taxon>Pelolinea</taxon>
    </lineage>
</organism>
<keyword evidence="1" id="KW-0446">Lipid-binding</keyword>
<dbReference type="RefSeq" id="WP_116225851.1">
    <property type="nucleotide sequence ID" value="NZ_AP018437.1"/>
</dbReference>
<dbReference type="Proteomes" id="UP000256388">
    <property type="component" value="Unassembled WGS sequence"/>
</dbReference>
<dbReference type="InterPro" id="IPR050270">
    <property type="entry name" value="DegV_domain_contain"/>
</dbReference>
<reference evidence="2 3" key="1">
    <citation type="submission" date="2018-08" db="EMBL/GenBank/DDBJ databases">
        <title>Genomic Encyclopedia of Type Strains, Phase IV (KMG-IV): sequencing the most valuable type-strain genomes for metagenomic binning, comparative biology and taxonomic classification.</title>
        <authorList>
            <person name="Goeker M."/>
        </authorList>
    </citation>
    <scope>NUCLEOTIDE SEQUENCE [LARGE SCALE GENOMIC DNA]</scope>
    <source>
        <strain evidence="2 3">DSM 23923</strain>
    </source>
</reference>
<dbReference type="PANTHER" id="PTHR33434">
    <property type="entry name" value="DEGV DOMAIN-CONTAINING PROTEIN DR_1986-RELATED"/>
    <property type="match status" value="1"/>
</dbReference>
<dbReference type="Gene3D" id="3.30.1180.10">
    <property type="match status" value="1"/>
</dbReference>
<dbReference type="InterPro" id="IPR043168">
    <property type="entry name" value="DegV_C"/>
</dbReference>
<dbReference type="InterPro" id="IPR003797">
    <property type="entry name" value="DegV"/>
</dbReference>
<evidence type="ECO:0000313" key="2">
    <source>
        <dbReference type="EMBL" id="REG06150.1"/>
    </source>
</evidence>
<name>A0A347ZQD9_9CHLR</name>
<dbReference type="PANTHER" id="PTHR33434:SF2">
    <property type="entry name" value="FATTY ACID-BINDING PROTEIN TM_1468"/>
    <property type="match status" value="1"/>
</dbReference>
<dbReference type="PROSITE" id="PS51482">
    <property type="entry name" value="DEGV"/>
    <property type="match status" value="1"/>
</dbReference>
<dbReference type="EMBL" id="QUMS01000004">
    <property type="protein sequence ID" value="REG06150.1"/>
    <property type="molecule type" value="Genomic_DNA"/>
</dbReference>